<proteinExistence type="predicted"/>
<evidence type="ECO:0000313" key="4">
    <source>
        <dbReference type="Proteomes" id="UP000018208"/>
    </source>
</evidence>
<protein>
    <submittedName>
        <fullName evidence="2">Uncharacterized protein</fullName>
    </submittedName>
</protein>
<accession>V6LBF0</accession>
<evidence type="ECO:0000256" key="1">
    <source>
        <dbReference type="SAM" id="Coils"/>
    </source>
</evidence>
<reference evidence="2 3" key="1">
    <citation type="journal article" date="2014" name="PLoS Genet.">
        <title>The Genome of Spironucleus salmonicida Highlights a Fish Pathogen Adapted to Fluctuating Environments.</title>
        <authorList>
            <person name="Xu F."/>
            <person name="Jerlstrom-Hultqvist J."/>
            <person name="Einarsson E."/>
            <person name="Astvaldsson A."/>
            <person name="Svard S.G."/>
            <person name="Andersson J.O."/>
        </authorList>
    </citation>
    <scope>NUCLEOTIDE SEQUENCE</scope>
    <source>
        <strain evidence="3">ATCC 50377</strain>
    </source>
</reference>
<dbReference type="AlphaFoldDB" id="V6LBF0"/>
<name>V6LBF0_9EUKA</name>
<organism evidence="2">
    <name type="scientific">Spironucleus salmonicida</name>
    <dbReference type="NCBI Taxonomy" id="348837"/>
    <lineage>
        <taxon>Eukaryota</taxon>
        <taxon>Metamonada</taxon>
        <taxon>Diplomonadida</taxon>
        <taxon>Hexamitidae</taxon>
        <taxon>Hexamitinae</taxon>
        <taxon>Spironucleus</taxon>
    </lineage>
</organism>
<keyword evidence="4" id="KW-1185">Reference proteome</keyword>
<gene>
    <name evidence="2" type="ORF">SS50377_18818</name>
    <name evidence="3" type="ORF">SS50377_23094</name>
</gene>
<dbReference type="VEuPathDB" id="GiardiaDB:SS50377_23094"/>
<sequence>MLRSLQVMDLEVLLKRADLKNEKQAAKIQELQKQNAQLQQALKQQLGNQKYKYLIQSNDPDLISNIEILVENEIDSLNKDLLQITLIKYCTGQKTLQSSCKASSFINAMQKEFAQTKNIKLRQEERGTSALNFCNILESIYQGKCEVIEDKETMDYIMDKYNSDSTIQQQQFGVVARQRILEGYKTARSKALSCEVQLQKETKKVQLITEKLQKGFDQECQELMQENIILRELNSEFEIKVISLQDELQQQEKDSTYDNKQIPSILLELQAFLDNNNCQTLHDIQEFINENLKDATACQKCFTVKQGLKQAFETDDFLQIINDRDQLQQQILNLNTINIEQNEQIQSLFEEKDSDSQIILEYDELKEFLFSLFKINTIDEPNQFNSLQLIKIIQEQFETLMKPFQTTNVTQLYQKIVKCKKELKSSLDFLEHIQNKLEQQDKRYQSLINNIHKSLNSNCEDNLIPLKILQLSKQASESVKNADSYKREIYDLIISQELLITQVNDLSQQCIQEQIIQHEMESQMFQQNHQVSNFISQQTQQLEFSKEKNLYIFEKLLLLSEKLQQLSGKQLLENLSEEQLIDFAIQQVEIFQKQNKAHMNIFMCETIEQLQANIQQLDLKVYSNFLKVIQINQQCKLNIDTIIQEISHLKYSLNTIKESITCKLIIPSYVEKPRTLFVNLLKKVNEEVQLSFQDIIQILEQCDGLGINATYLGLIMRRIFERSYE</sequence>
<evidence type="ECO:0000313" key="3">
    <source>
        <dbReference type="EMBL" id="KAH0575461.1"/>
    </source>
</evidence>
<reference evidence="3" key="2">
    <citation type="submission" date="2020-12" db="EMBL/GenBank/DDBJ databases">
        <title>New Spironucleus salmonicida genome in near-complete chromosomes.</title>
        <authorList>
            <person name="Xu F."/>
            <person name="Kurt Z."/>
            <person name="Jimenez-Gonzalez A."/>
            <person name="Astvaldsson A."/>
            <person name="Andersson J.O."/>
            <person name="Svard S.G."/>
        </authorList>
    </citation>
    <scope>NUCLEOTIDE SEQUENCE</scope>
    <source>
        <strain evidence="3">ATCC 50377</strain>
    </source>
</reference>
<evidence type="ECO:0000313" key="2">
    <source>
        <dbReference type="EMBL" id="EST41732.1"/>
    </source>
</evidence>
<feature type="coiled-coil region" evidence="1">
    <location>
        <begin position="14"/>
        <end position="48"/>
    </location>
</feature>
<dbReference type="EMBL" id="AUWU02000003">
    <property type="protein sequence ID" value="KAH0575461.1"/>
    <property type="molecule type" value="Genomic_DNA"/>
</dbReference>
<dbReference type="Proteomes" id="UP000018208">
    <property type="component" value="Unassembled WGS sequence"/>
</dbReference>
<keyword evidence="1" id="KW-0175">Coiled coil</keyword>
<feature type="coiled-coil region" evidence="1">
    <location>
        <begin position="420"/>
        <end position="450"/>
    </location>
</feature>
<dbReference type="EMBL" id="KI546168">
    <property type="protein sequence ID" value="EST41732.1"/>
    <property type="molecule type" value="Genomic_DNA"/>
</dbReference>